<keyword evidence="1" id="KW-0805">Transcription regulation</keyword>
<accession>A0AAU3GXB4</accession>
<evidence type="ECO:0000313" key="6">
    <source>
        <dbReference type="EMBL" id="WTY97808.1"/>
    </source>
</evidence>
<dbReference type="Gene3D" id="1.10.10.10">
    <property type="entry name" value="Winged helix-like DNA-binding domain superfamily/Winged helix DNA-binding domain"/>
    <property type="match status" value="1"/>
</dbReference>
<dbReference type="Pfam" id="PF00196">
    <property type="entry name" value="GerE"/>
    <property type="match status" value="1"/>
</dbReference>
<feature type="domain" description="HTH luxR-type" evidence="5">
    <location>
        <begin position="402"/>
        <end position="464"/>
    </location>
</feature>
<dbReference type="SUPFAM" id="SSF48452">
    <property type="entry name" value="TPR-like"/>
    <property type="match status" value="1"/>
</dbReference>
<dbReference type="InterPro" id="IPR036388">
    <property type="entry name" value="WH-like_DNA-bd_sf"/>
</dbReference>
<dbReference type="PROSITE" id="PS50043">
    <property type="entry name" value="HTH_LUXR_2"/>
    <property type="match status" value="1"/>
</dbReference>
<dbReference type="GO" id="GO:0003677">
    <property type="term" value="F:DNA binding"/>
    <property type="evidence" value="ECO:0007669"/>
    <property type="project" value="UniProtKB-KW"/>
</dbReference>
<protein>
    <submittedName>
        <fullName evidence="6">LuxR C-terminal-related transcriptional regulator</fullName>
    </submittedName>
</protein>
<dbReference type="CDD" id="cd06170">
    <property type="entry name" value="LuxR_C_like"/>
    <property type="match status" value="1"/>
</dbReference>
<evidence type="ECO:0000256" key="4">
    <source>
        <dbReference type="SAM" id="MobiDB-lite"/>
    </source>
</evidence>
<name>A0AAU3GXB4_9ACTN</name>
<evidence type="ECO:0000256" key="3">
    <source>
        <dbReference type="ARBA" id="ARBA00023163"/>
    </source>
</evidence>
<proteinExistence type="predicted"/>
<keyword evidence="3" id="KW-0804">Transcription</keyword>
<feature type="region of interest" description="Disordered" evidence="4">
    <location>
        <begin position="1"/>
        <end position="54"/>
    </location>
</feature>
<dbReference type="InterPro" id="IPR016032">
    <property type="entry name" value="Sig_transdc_resp-reg_C-effctor"/>
</dbReference>
<dbReference type="PRINTS" id="PR00038">
    <property type="entry name" value="HTHLUXR"/>
</dbReference>
<dbReference type="PANTHER" id="PTHR44688">
    <property type="entry name" value="DNA-BINDING TRANSCRIPTIONAL ACTIVATOR DEVR_DOSR"/>
    <property type="match status" value="1"/>
</dbReference>
<dbReference type="SMART" id="SM00421">
    <property type="entry name" value="HTH_LUXR"/>
    <property type="match status" value="1"/>
</dbReference>
<dbReference type="EMBL" id="CP109535">
    <property type="protein sequence ID" value="WTY97808.1"/>
    <property type="molecule type" value="Genomic_DNA"/>
</dbReference>
<evidence type="ECO:0000256" key="1">
    <source>
        <dbReference type="ARBA" id="ARBA00023015"/>
    </source>
</evidence>
<dbReference type="PANTHER" id="PTHR44688:SF16">
    <property type="entry name" value="DNA-BINDING TRANSCRIPTIONAL ACTIVATOR DEVR_DOSR"/>
    <property type="match status" value="1"/>
</dbReference>
<sequence>MSMTQCGGKGVKEVPTDQGTRGTAPIAPGWRSTAGPAAWDDTATDNGVRDPWRTTAPRRDSVIYSPGVLMRDEGDRMLPELRAAVRNIELANLGMNRTTVTEQTERVLESDGMLGEVYCAWLAILALHYTGDLVSADAQCERLARDPVWAASPRHQDLLTVLRAHSSLMSGDAGGACDLLRSALSRRTPALPTCLAVAWLIEALVDLGELDQAHRMLLDHEFAGRLSPHLPDRVHVLAARGALHMAVGRFRHAIDDYTACGRILTTFNVVNSAVVSWRSKAAFGALAVQRYDLALALAEDELIAARKWGSARGMGIALHAVAMARRDETSTGLLEEAVQLLDLGRARTELMQALYDLGSMQVERKDVAGGRSRLEAAGEVARECGNTFWAERVRPALERLGDSDSSRALTPQELKIAQLARAGYSNRRIAETLFLAVRTVEFHLSGAYRKLEISGRRELVTALG</sequence>
<organism evidence="6">
    <name type="scientific">Streptomyces sp. NBC_01401</name>
    <dbReference type="NCBI Taxonomy" id="2903854"/>
    <lineage>
        <taxon>Bacteria</taxon>
        <taxon>Bacillati</taxon>
        <taxon>Actinomycetota</taxon>
        <taxon>Actinomycetes</taxon>
        <taxon>Kitasatosporales</taxon>
        <taxon>Streptomycetaceae</taxon>
        <taxon>Streptomyces</taxon>
    </lineage>
</organism>
<dbReference type="InterPro" id="IPR000792">
    <property type="entry name" value="Tscrpt_reg_LuxR_C"/>
</dbReference>
<dbReference type="SUPFAM" id="SSF46894">
    <property type="entry name" value="C-terminal effector domain of the bipartite response regulators"/>
    <property type="match status" value="1"/>
</dbReference>
<dbReference type="GO" id="GO:0006355">
    <property type="term" value="P:regulation of DNA-templated transcription"/>
    <property type="evidence" value="ECO:0007669"/>
    <property type="project" value="InterPro"/>
</dbReference>
<gene>
    <name evidence="6" type="ORF">OG626_24440</name>
</gene>
<dbReference type="InterPro" id="IPR011990">
    <property type="entry name" value="TPR-like_helical_dom_sf"/>
</dbReference>
<evidence type="ECO:0000256" key="2">
    <source>
        <dbReference type="ARBA" id="ARBA00023125"/>
    </source>
</evidence>
<keyword evidence="2" id="KW-0238">DNA-binding</keyword>
<reference evidence="6" key="1">
    <citation type="submission" date="2022-10" db="EMBL/GenBank/DDBJ databases">
        <title>The complete genomes of actinobacterial strains from the NBC collection.</title>
        <authorList>
            <person name="Joergensen T.S."/>
            <person name="Alvarez Arevalo M."/>
            <person name="Sterndorff E.B."/>
            <person name="Faurdal D."/>
            <person name="Vuksanovic O."/>
            <person name="Mourched A.-S."/>
            <person name="Charusanti P."/>
            <person name="Shaw S."/>
            <person name="Blin K."/>
            <person name="Weber T."/>
        </authorList>
    </citation>
    <scope>NUCLEOTIDE SEQUENCE</scope>
    <source>
        <strain evidence="6">NBC_01401</strain>
    </source>
</reference>
<dbReference type="AlphaFoldDB" id="A0AAU3GXB4"/>
<evidence type="ECO:0000259" key="5">
    <source>
        <dbReference type="PROSITE" id="PS50043"/>
    </source>
</evidence>